<dbReference type="Proteomes" id="UP001603857">
    <property type="component" value="Unassembled WGS sequence"/>
</dbReference>
<dbReference type="PANTHER" id="PTHR35499:SF3">
    <property type="entry name" value="DUF4378 DOMAIN PROTEIN"/>
    <property type="match status" value="1"/>
</dbReference>
<comment type="caution">
    <text evidence="2">The sequence shown here is derived from an EMBL/GenBank/DDBJ whole genome shotgun (WGS) entry which is preliminary data.</text>
</comment>
<feature type="region of interest" description="Disordered" evidence="1">
    <location>
        <begin position="1"/>
        <end position="21"/>
    </location>
</feature>
<evidence type="ECO:0000313" key="3">
    <source>
        <dbReference type="Proteomes" id="UP001603857"/>
    </source>
</evidence>
<organism evidence="2 3">
    <name type="scientific">Flemingia macrophylla</name>
    <dbReference type="NCBI Taxonomy" id="520843"/>
    <lineage>
        <taxon>Eukaryota</taxon>
        <taxon>Viridiplantae</taxon>
        <taxon>Streptophyta</taxon>
        <taxon>Embryophyta</taxon>
        <taxon>Tracheophyta</taxon>
        <taxon>Spermatophyta</taxon>
        <taxon>Magnoliopsida</taxon>
        <taxon>eudicotyledons</taxon>
        <taxon>Gunneridae</taxon>
        <taxon>Pentapetalae</taxon>
        <taxon>rosids</taxon>
        <taxon>fabids</taxon>
        <taxon>Fabales</taxon>
        <taxon>Fabaceae</taxon>
        <taxon>Papilionoideae</taxon>
        <taxon>50 kb inversion clade</taxon>
        <taxon>NPAAA clade</taxon>
        <taxon>indigoferoid/millettioid clade</taxon>
        <taxon>Phaseoleae</taxon>
        <taxon>Flemingia</taxon>
    </lineage>
</organism>
<dbReference type="AlphaFoldDB" id="A0ABD1L1U6"/>
<name>A0ABD1L1U6_9FABA</name>
<feature type="region of interest" description="Disordered" evidence="1">
    <location>
        <begin position="178"/>
        <end position="208"/>
    </location>
</feature>
<proteinExistence type="predicted"/>
<feature type="compositionally biased region" description="Low complexity" evidence="1">
    <location>
        <begin position="117"/>
        <end position="126"/>
    </location>
</feature>
<keyword evidence="3" id="KW-1185">Reference proteome</keyword>
<dbReference type="EMBL" id="JBGMDY010000011">
    <property type="protein sequence ID" value="KAL2317490.1"/>
    <property type="molecule type" value="Genomic_DNA"/>
</dbReference>
<gene>
    <name evidence="2" type="ORF">Fmac_031366</name>
</gene>
<evidence type="ECO:0000256" key="1">
    <source>
        <dbReference type="SAM" id="MobiDB-lite"/>
    </source>
</evidence>
<protein>
    <recommendedName>
        <fullName evidence="4">DUF3741 domain-containing protein</fullName>
    </recommendedName>
</protein>
<evidence type="ECO:0000313" key="2">
    <source>
        <dbReference type="EMBL" id="KAL2317490.1"/>
    </source>
</evidence>
<feature type="compositionally biased region" description="Basic and acidic residues" evidence="1">
    <location>
        <begin position="190"/>
        <end position="208"/>
    </location>
</feature>
<reference evidence="2 3" key="1">
    <citation type="submission" date="2024-08" db="EMBL/GenBank/DDBJ databases">
        <title>Insights into the chromosomal genome structure of Flemingia macrophylla.</title>
        <authorList>
            <person name="Ding Y."/>
            <person name="Zhao Y."/>
            <person name="Bi W."/>
            <person name="Wu M."/>
            <person name="Zhao G."/>
            <person name="Gong Y."/>
            <person name="Li W."/>
            <person name="Zhang P."/>
        </authorList>
    </citation>
    <scope>NUCLEOTIDE SEQUENCE [LARGE SCALE GENOMIC DNA]</scope>
    <source>
        <strain evidence="2">DYQJB</strain>
        <tissue evidence="2">Leaf</tissue>
    </source>
</reference>
<feature type="region of interest" description="Disordered" evidence="1">
    <location>
        <begin position="104"/>
        <end position="126"/>
    </location>
</feature>
<dbReference type="PANTHER" id="PTHR35499">
    <property type="entry name" value="OS05G0128300 PROTEIN"/>
    <property type="match status" value="1"/>
</dbReference>
<evidence type="ECO:0008006" key="4">
    <source>
        <dbReference type="Google" id="ProtNLM"/>
    </source>
</evidence>
<accession>A0ABD1L1U6</accession>
<sequence>MNHLTPSAAASSPSSSSTLTLDPSLCNSKTAGTAGCLTAIFRRILCSGGLPTHPSDQIRELDSVSKMSGKVQELKTKQSTQPNTTTTTNTLGLVERLMGLEPMEKKATKTSIEATPSSSLSRSKSMNSVEDYLGECKRKEGLHKRSKSSSFREVSTFYLHENENFLILSFQSGCDGGGELRSKGRKKEKGLKERAQRGELKKNKREKVHDEKGNLCDISSANVGNDGEHKLEFGNTWPLFMACSEKGYVDLETERYSHSMKCKEVTNGEKVKRRKKVDTECSSEDSSPVSIFDFESQAPGAVVAEVDCFGVDISWRKKLSPELENDQLYSDSNMTIEETKVNTIENNKYEGSKRKEKQSHGCVDIWVEICRLVDDELRSNKLDKELRSREQGDFESVCVDFESEIFDHLLHELIDQLVVNPLKAL</sequence>